<dbReference type="EMBL" id="BFAD01000015">
    <property type="protein sequence ID" value="GBE89107.1"/>
    <property type="molecule type" value="Genomic_DNA"/>
</dbReference>
<dbReference type="GeneID" id="38786024"/>
<accession>A0A401H3U6</accession>
<evidence type="ECO:0000313" key="1">
    <source>
        <dbReference type="EMBL" id="GBE89107.1"/>
    </source>
</evidence>
<name>A0A401H3U6_9APHY</name>
<dbReference type="InterPro" id="IPR052396">
    <property type="entry name" value="Meiotic_Drive_Suppr_Kinase"/>
</dbReference>
<dbReference type="PANTHER" id="PTHR37171">
    <property type="entry name" value="SERINE/THREONINE-PROTEIN KINASE YRZF-RELATED"/>
    <property type="match status" value="1"/>
</dbReference>
<comment type="caution">
    <text evidence="1">The sequence shown here is derived from an EMBL/GenBank/DDBJ whole genome shotgun (WGS) entry which is preliminary data.</text>
</comment>
<keyword evidence="2" id="KW-1185">Reference proteome</keyword>
<sequence length="284" mass="32352">MVTTLHFPDQHSHCDSPNIYEMSRTDIPGAGLKFVISNTKQIHDGHSQVYRASLACEGHRSEDVVCKVVFGKRKIARLRHEAEIYRQLRGLQRDVIPACYGLFEGELEEGPSACLVTEYCGKTLDTTLDCLDLQLRIHLVDALTEIHAAGVQHGEFRECNVVLYQNRQPMIIDFDRAERHQCLCHKPIMFDVTEPCRHKFGCDELWCICIDCKLWTPNMVRYLTGYAHVGYLESPELLASLAPADVPEEEALEQARLVIESYERRYGKWADRNPMVRSCGGTVA</sequence>
<dbReference type="AlphaFoldDB" id="A0A401H3U6"/>
<gene>
    <name evidence="1" type="ORF">SCP_1501100</name>
</gene>
<evidence type="ECO:0000313" key="2">
    <source>
        <dbReference type="Proteomes" id="UP000287166"/>
    </source>
</evidence>
<dbReference type="Gene3D" id="1.10.510.10">
    <property type="entry name" value="Transferase(Phosphotransferase) domain 1"/>
    <property type="match status" value="1"/>
</dbReference>
<dbReference type="RefSeq" id="XP_027620020.1">
    <property type="nucleotide sequence ID" value="XM_027764219.1"/>
</dbReference>
<reference evidence="1 2" key="1">
    <citation type="journal article" date="2018" name="Sci. Rep.">
        <title>Genome sequence of the cauliflower mushroom Sparassis crispa (Hanabiratake) and its association with beneficial usage.</title>
        <authorList>
            <person name="Kiyama R."/>
            <person name="Furutani Y."/>
            <person name="Kawaguchi K."/>
            <person name="Nakanishi T."/>
        </authorList>
    </citation>
    <scope>NUCLEOTIDE SEQUENCE [LARGE SCALE GENOMIC DNA]</scope>
</reference>
<dbReference type="PANTHER" id="PTHR37171:SF1">
    <property type="entry name" value="SERINE_THREONINE-PROTEIN KINASE YRZF-RELATED"/>
    <property type="match status" value="1"/>
</dbReference>
<dbReference type="Proteomes" id="UP000287166">
    <property type="component" value="Unassembled WGS sequence"/>
</dbReference>
<protein>
    <recommendedName>
        <fullName evidence="3">Protein kinase domain-containing protein</fullName>
    </recommendedName>
</protein>
<dbReference type="InParanoid" id="A0A401H3U6"/>
<dbReference type="STRING" id="139825.A0A401H3U6"/>
<dbReference type="SUPFAM" id="SSF56112">
    <property type="entry name" value="Protein kinase-like (PK-like)"/>
    <property type="match status" value="1"/>
</dbReference>
<evidence type="ECO:0008006" key="3">
    <source>
        <dbReference type="Google" id="ProtNLM"/>
    </source>
</evidence>
<dbReference type="OrthoDB" id="2740102at2759"/>
<proteinExistence type="predicted"/>
<organism evidence="1 2">
    <name type="scientific">Sparassis crispa</name>
    <dbReference type="NCBI Taxonomy" id="139825"/>
    <lineage>
        <taxon>Eukaryota</taxon>
        <taxon>Fungi</taxon>
        <taxon>Dikarya</taxon>
        <taxon>Basidiomycota</taxon>
        <taxon>Agaricomycotina</taxon>
        <taxon>Agaricomycetes</taxon>
        <taxon>Polyporales</taxon>
        <taxon>Sparassidaceae</taxon>
        <taxon>Sparassis</taxon>
    </lineage>
</organism>
<dbReference type="InterPro" id="IPR011009">
    <property type="entry name" value="Kinase-like_dom_sf"/>
</dbReference>